<comment type="caution">
    <text evidence="2">The sequence shown here is derived from an EMBL/GenBank/DDBJ whole genome shotgun (WGS) entry which is preliminary data.</text>
</comment>
<dbReference type="AlphaFoldDB" id="A0A4Q4ZHP7"/>
<feature type="transmembrane region" description="Helical" evidence="1">
    <location>
        <begin position="73"/>
        <end position="93"/>
    </location>
</feature>
<evidence type="ECO:0000313" key="3">
    <source>
        <dbReference type="Proteomes" id="UP000295198"/>
    </source>
</evidence>
<feature type="transmembrane region" description="Helical" evidence="1">
    <location>
        <begin position="113"/>
        <end position="135"/>
    </location>
</feature>
<name>A0A4Q4ZHP7_9ACTN</name>
<dbReference type="RefSeq" id="WP_134714714.1">
    <property type="nucleotide sequence ID" value="NZ_SDKM01000005.1"/>
</dbReference>
<evidence type="ECO:0000256" key="1">
    <source>
        <dbReference type="SAM" id="Phobius"/>
    </source>
</evidence>
<feature type="transmembrane region" description="Helical" evidence="1">
    <location>
        <begin position="20"/>
        <end position="37"/>
    </location>
</feature>
<dbReference type="Proteomes" id="UP000295198">
    <property type="component" value="Unassembled WGS sequence"/>
</dbReference>
<dbReference type="OrthoDB" id="5402524at2"/>
<dbReference type="EMBL" id="SDKM01000005">
    <property type="protein sequence ID" value="RYP87752.1"/>
    <property type="molecule type" value="Genomic_DNA"/>
</dbReference>
<keyword evidence="1" id="KW-0812">Transmembrane</keyword>
<proteinExistence type="predicted"/>
<sequence>MSGDEPAVSAPRAWSLESRLPVILAVLAVMALTVVRPPEMRVAPRWVLPAIEVVLLAILLARHPARIGPRAALLRAISICVVGIVLADTFVATVRLIDVLIHGGKATESADQLLAAGAIVWGSNVFAFALFYWLIDAGGAAARADHMPRTLDLAFPQQLDPEIAPAGWRPRFVDYLYLALTASTAFSPTDVMPLVPWAKVSMGIQSLISVAVLGLVVARAVNVLG</sequence>
<keyword evidence="3" id="KW-1185">Reference proteome</keyword>
<feature type="transmembrane region" description="Helical" evidence="1">
    <location>
        <begin position="43"/>
        <end position="61"/>
    </location>
</feature>
<accession>A0A4Q4ZHP7</accession>
<gene>
    <name evidence="2" type="ORF">EKO23_05015</name>
</gene>
<evidence type="ECO:0008006" key="4">
    <source>
        <dbReference type="Google" id="ProtNLM"/>
    </source>
</evidence>
<feature type="transmembrane region" description="Helical" evidence="1">
    <location>
        <begin position="204"/>
        <end position="224"/>
    </location>
</feature>
<evidence type="ECO:0000313" key="2">
    <source>
        <dbReference type="EMBL" id="RYP87752.1"/>
    </source>
</evidence>
<protein>
    <recommendedName>
        <fullName evidence="4">DUF1345 domain-containing protein</fullName>
    </recommendedName>
</protein>
<keyword evidence="1" id="KW-1133">Transmembrane helix</keyword>
<keyword evidence="1" id="KW-0472">Membrane</keyword>
<reference evidence="2 3" key="1">
    <citation type="submission" date="2019-01" db="EMBL/GenBank/DDBJ databases">
        <title>Nocardioides guangzhouensis sp. nov., an actinobacterium isolated from soil.</title>
        <authorList>
            <person name="Fu Y."/>
            <person name="Cai Y."/>
            <person name="Lin Z."/>
            <person name="Chen P."/>
        </authorList>
    </citation>
    <scope>NUCLEOTIDE SEQUENCE [LARGE SCALE GENOMIC DNA]</scope>
    <source>
        <strain evidence="2 3">130</strain>
    </source>
</reference>
<organism evidence="2 3">
    <name type="scientific">Nocardioides guangzhouensis</name>
    <dbReference type="NCBI Taxonomy" id="2497878"/>
    <lineage>
        <taxon>Bacteria</taxon>
        <taxon>Bacillati</taxon>
        <taxon>Actinomycetota</taxon>
        <taxon>Actinomycetes</taxon>
        <taxon>Propionibacteriales</taxon>
        <taxon>Nocardioidaceae</taxon>
        <taxon>Nocardioides</taxon>
    </lineage>
</organism>